<keyword evidence="3" id="KW-1185">Reference proteome</keyword>
<comment type="caution">
    <text evidence="2">The sequence shown here is derived from an EMBL/GenBank/DDBJ whole genome shotgun (WGS) entry which is preliminary data.</text>
</comment>
<evidence type="ECO:0008006" key="4">
    <source>
        <dbReference type="Google" id="ProtNLM"/>
    </source>
</evidence>
<protein>
    <recommendedName>
        <fullName evidence="4">DUF3631 domain-containing protein</fullName>
    </recommendedName>
</protein>
<feature type="region of interest" description="Disordered" evidence="1">
    <location>
        <begin position="126"/>
        <end position="174"/>
    </location>
</feature>
<name>A0ABY0DJS3_9BRAD</name>
<organism evidence="2 3">
    <name type="scientific">Bradyrhizobium zhanjiangense</name>
    <dbReference type="NCBI Taxonomy" id="1325107"/>
    <lineage>
        <taxon>Bacteria</taxon>
        <taxon>Pseudomonadati</taxon>
        <taxon>Pseudomonadota</taxon>
        <taxon>Alphaproteobacteria</taxon>
        <taxon>Hyphomicrobiales</taxon>
        <taxon>Nitrobacteraceae</taxon>
        <taxon>Bradyrhizobium</taxon>
    </lineage>
</organism>
<sequence>MLPRTGPDEGVVAVSRADDNSGRDEVAREQPKWRAKARGSIVTLEQLPLFADERALSDAILGHGSYTHWRAIVPLLERRGFPKVDGLMGGRYTRAVRAFFDREYGIHGATQVSEPHQPADLGAWKRERAARRQERAALRKAAAKPGIPARPTLDDPAAKPSRTGEADREAEGGL</sequence>
<gene>
    <name evidence="2" type="ORF">EAS62_20220</name>
</gene>
<evidence type="ECO:0000313" key="2">
    <source>
        <dbReference type="EMBL" id="RXG93025.1"/>
    </source>
</evidence>
<proteinExistence type="predicted"/>
<accession>A0ABY0DJS3</accession>
<dbReference type="Proteomes" id="UP000289946">
    <property type="component" value="Unassembled WGS sequence"/>
</dbReference>
<feature type="compositionally biased region" description="Basic and acidic residues" evidence="1">
    <location>
        <begin position="152"/>
        <end position="174"/>
    </location>
</feature>
<feature type="compositionally biased region" description="Basic and acidic residues" evidence="1">
    <location>
        <begin position="16"/>
        <end position="30"/>
    </location>
</feature>
<evidence type="ECO:0000256" key="1">
    <source>
        <dbReference type="SAM" id="MobiDB-lite"/>
    </source>
</evidence>
<dbReference type="EMBL" id="RDRA01000011">
    <property type="protein sequence ID" value="RXG93025.1"/>
    <property type="molecule type" value="Genomic_DNA"/>
</dbReference>
<feature type="region of interest" description="Disordered" evidence="1">
    <location>
        <begin position="1"/>
        <end position="30"/>
    </location>
</feature>
<feature type="compositionally biased region" description="Basic and acidic residues" evidence="1">
    <location>
        <begin position="126"/>
        <end position="137"/>
    </location>
</feature>
<evidence type="ECO:0000313" key="3">
    <source>
        <dbReference type="Proteomes" id="UP000289946"/>
    </source>
</evidence>
<reference evidence="2 3" key="1">
    <citation type="submission" date="2018-10" db="EMBL/GenBank/DDBJ databases">
        <title>Bradyrhizobium sp. nov., isolated from effective nodules of peanut in China.</title>
        <authorList>
            <person name="Li Y."/>
        </authorList>
    </citation>
    <scope>NUCLEOTIDE SEQUENCE [LARGE SCALE GENOMIC DNA]</scope>
    <source>
        <strain evidence="2 3">CCBAU 51781</strain>
    </source>
</reference>